<dbReference type="InterPro" id="IPR001563">
    <property type="entry name" value="Peptidase_S10"/>
</dbReference>
<protein>
    <recommendedName>
        <fullName evidence="4">Serine carboxypeptidase</fullName>
    </recommendedName>
</protein>
<dbReference type="Pfam" id="PF00450">
    <property type="entry name" value="Peptidase_S10"/>
    <property type="match status" value="3"/>
</dbReference>
<dbReference type="PANTHER" id="PTHR11802:SF301">
    <property type="entry name" value="SERINE CARBOXYPEPTIDASE-LIKE 18"/>
    <property type="match status" value="1"/>
</dbReference>
<accession>A0AAU9R9W2</accession>
<evidence type="ECO:0000256" key="1">
    <source>
        <dbReference type="ARBA" id="ARBA00009431"/>
    </source>
</evidence>
<dbReference type="EMBL" id="OU466857">
    <property type="protein sequence ID" value="CAH2034839.1"/>
    <property type="molecule type" value="Genomic_DNA"/>
</dbReference>
<sequence>MEVASIILLDQPVGTGFSYSTTPLADKPSDTGEVKQTYKFLQKWLVDHPEYVSNPLYVGGDSYSGIVVPTIGYVLGNPQTDFDSDCNHRIPYAHGMGLISDELFESLKISCEGNYVKVDPSNTQCLKLVEEYDKTYQYLLATNWANDKDVGRALHVVKGNIEKWVRCDLDLAYEKDIKNSVPYHRNNSIKGLYRSLIYSGDHDMFAPFLGTQAWIRSLNYSIIDQWRPWFVNNQVVGYTRTYANNMTFATIKASSLLLWDLIRCFLYNLIEGGHTAEYKPEESFMMFQRWISGQPL</sequence>
<dbReference type="AlphaFoldDB" id="A0AAU9R9W2"/>
<dbReference type="GO" id="GO:0004185">
    <property type="term" value="F:serine-type carboxypeptidase activity"/>
    <property type="evidence" value="ECO:0007669"/>
    <property type="project" value="InterPro"/>
</dbReference>
<reference evidence="2 3" key="1">
    <citation type="submission" date="2022-03" db="EMBL/GenBank/DDBJ databases">
        <authorList>
            <person name="Nunn A."/>
            <person name="Chopra R."/>
            <person name="Nunn A."/>
            <person name="Contreras Garrido A."/>
        </authorList>
    </citation>
    <scope>NUCLEOTIDE SEQUENCE [LARGE SCALE GENOMIC DNA]</scope>
</reference>
<dbReference type="GO" id="GO:0006508">
    <property type="term" value="P:proteolysis"/>
    <property type="evidence" value="ECO:0007669"/>
    <property type="project" value="InterPro"/>
</dbReference>
<evidence type="ECO:0000313" key="3">
    <source>
        <dbReference type="Proteomes" id="UP000836841"/>
    </source>
</evidence>
<dbReference type="PRINTS" id="PR00724">
    <property type="entry name" value="CRBOXYPTASEC"/>
</dbReference>
<dbReference type="GO" id="GO:0016747">
    <property type="term" value="F:acyltransferase activity, transferring groups other than amino-acyl groups"/>
    <property type="evidence" value="ECO:0007669"/>
    <property type="project" value="TreeGrafter"/>
</dbReference>
<proteinExistence type="inferred from homology"/>
<dbReference type="Gene3D" id="3.40.50.1820">
    <property type="entry name" value="alpha/beta hydrolase"/>
    <property type="match status" value="1"/>
</dbReference>
<dbReference type="GO" id="GO:0019748">
    <property type="term" value="P:secondary metabolic process"/>
    <property type="evidence" value="ECO:0007669"/>
    <property type="project" value="TreeGrafter"/>
</dbReference>
<evidence type="ECO:0008006" key="4">
    <source>
        <dbReference type="Google" id="ProtNLM"/>
    </source>
</evidence>
<dbReference type="PANTHER" id="PTHR11802">
    <property type="entry name" value="SERINE PROTEASE FAMILY S10 SERINE CARBOXYPEPTIDASE"/>
    <property type="match status" value="1"/>
</dbReference>
<comment type="similarity">
    <text evidence="1">Belongs to the peptidase S10 family.</text>
</comment>
<name>A0AAU9R9W2_THLAR</name>
<gene>
    <name evidence="2" type="ORF">TAV2_LOCUS71</name>
</gene>
<evidence type="ECO:0000313" key="2">
    <source>
        <dbReference type="EMBL" id="CAH2034839.1"/>
    </source>
</evidence>
<dbReference type="SUPFAM" id="SSF53474">
    <property type="entry name" value="alpha/beta-Hydrolases"/>
    <property type="match status" value="1"/>
</dbReference>
<dbReference type="Proteomes" id="UP000836841">
    <property type="component" value="Chromosome 1"/>
</dbReference>
<dbReference type="InterPro" id="IPR029058">
    <property type="entry name" value="AB_hydrolase_fold"/>
</dbReference>
<organism evidence="2 3">
    <name type="scientific">Thlaspi arvense</name>
    <name type="common">Field penny-cress</name>
    <dbReference type="NCBI Taxonomy" id="13288"/>
    <lineage>
        <taxon>Eukaryota</taxon>
        <taxon>Viridiplantae</taxon>
        <taxon>Streptophyta</taxon>
        <taxon>Embryophyta</taxon>
        <taxon>Tracheophyta</taxon>
        <taxon>Spermatophyta</taxon>
        <taxon>Magnoliopsida</taxon>
        <taxon>eudicotyledons</taxon>
        <taxon>Gunneridae</taxon>
        <taxon>Pentapetalae</taxon>
        <taxon>rosids</taxon>
        <taxon>malvids</taxon>
        <taxon>Brassicales</taxon>
        <taxon>Brassicaceae</taxon>
        <taxon>Thlaspideae</taxon>
        <taxon>Thlaspi</taxon>
    </lineage>
</organism>
<keyword evidence="3" id="KW-1185">Reference proteome</keyword>